<dbReference type="RefSeq" id="WP_278276698.1">
    <property type="nucleotide sequence ID" value="NZ_FQWX01000006.1"/>
</dbReference>
<dbReference type="Gene3D" id="3.40.50.720">
    <property type="entry name" value="NAD(P)-binding Rossmann-like Domain"/>
    <property type="match status" value="1"/>
</dbReference>
<evidence type="ECO:0000313" key="1">
    <source>
        <dbReference type="EMBL" id="SHG73818.1"/>
    </source>
</evidence>
<dbReference type="GO" id="GO:0005737">
    <property type="term" value="C:cytoplasm"/>
    <property type="evidence" value="ECO:0007669"/>
    <property type="project" value="TreeGrafter"/>
</dbReference>
<dbReference type="Proteomes" id="UP000243255">
    <property type="component" value="Unassembled WGS sequence"/>
</dbReference>
<dbReference type="InterPro" id="IPR003462">
    <property type="entry name" value="ODC_Mu_crystall"/>
</dbReference>
<organism evidence="1 2">
    <name type="scientific">Asaccharospora irregularis DSM 2635</name>
    <dbReference type="NCBI Taxonomy" id="1121321"/>
    <lineage>
        <taxon>Bacteria</taxon>
        <taxon>Bacillati</taxon>
        <taxon>Bacillota</taxon>
        <taxon>Clostridia</taxon>
        <taxon>Peptostreptococcales</taxon>
        <taxon>Peptostreptococcaceae</taxon>
        <taxon>Asaccharospora</taxon>
    </lineage>
</organism>
<reference evidence="2" key="1">
    <citation type="submission" date="2016-11" db="EMBL/GenBank/DDBJ databases">
        <authorList>
            <person name="Varghese N."/>
            <person name="Submissions S."/>
        </authorList>
    </citation>
    <scope>NUCLEOTIDE SEQUENCE [LARGE SCALE GENOMIC DNA]</scope>
    <source>
        <strain evidence="2">DSM 2635</strain>
    </source>
</reference>
<dbReference type="Gene3D" id="3.30.1780.10">
    <property type="entry name" value="ornithine cyclodeaminase, domain 1"/>
    <property type="match status" value="1"/>
</dbReference>
<evidence type="ECO:0000313" key="2">
    <source>
        <dbReference type="Proteomes" id="UP000243255"/>
    </source>
</evidence>
<proteinExistence type="predicted"/>
<dbReference type="AlphaFoldDB" id="A0A1M5M990"/>
<keyword evidence="2" id="KW-1185">Reference proteome</keyword>
<dbReference type="PANTHER" id="PTHR13812:SF19">
    <property type="entry name" value="KETIMINE REDUCTASE MU-CRYSTALLIN"/>
    <property type="match status" value="1"/>
</dbReference>
<gene>
    <name evidence="1" type="ORF">SAMN04488530_10680</name>
</gene>
<accession>A0A1M5M990</accession>
<dbReference type="STRING" id="1121321.SAMN04488530_10680"/>
<dbReference type="Pfam" id="PF02423">
    <property type="entry name" value="OCD_Mu_crystall"/>
    <property type="match status" value="1"/>
</dbReference>
<dbReference type="EMBL" id="FQWX01000006">
    <property type="protein sequence ID" value="SHG73818.1"/>
    <property type="molecule type" value="Genomic_DNA"/>
</dbReference>
<name>A0A1M5M990_9FIRM</name>
<protein>
    <submittedName>
        <fullName evidence="1">Ornithine cyclodeaminase/mu-crystallin family protein</fullName>
    </submittedName>
</protein>
<dbReference type="SUPFAM" id="SSF51735">
    <property type="entry name" value="NAD(P)-binding Rossmann-fold domains"/>
    <property type="match status" value="1"/>
</dbReference>
<dbReference type="PANTHER" id="PTHR13812">
    <property type="entry name" value="KETIMINE REDUCTASE MU-CRYSTALLIN"/>
    <property type="match status" value="1"/>
</dbReference>
<dbReference type="InterPro" id="IPR023401">
    <property type="entry name" value="ODC_N"/>
</dbReference>
<sequence>MVGANEQSIFQLEAMIEVCNLEEIRIYDLDLGKAKKLENIMKKRLKPYSVKVTRVYTVDESLKDADVIVIEDSPQKWRFNINKVKKGSTIIHTGYIDKSESITYDKVSKIYFNSKETIPRKSRLNLGPNISGEIGSVLLGKIAGRENDDEIIVYESINMGLLDLMTARAVYVRAKQEGVGDKWDDLGNTSRHLS</sequence>
<dbReference type="InterPro" id="IPR036291">
    <property type="entry name" value="NAD(P)-bd_dom_sf"/>
</dbReference>